<evidence type="ECO:0000313" key="2">
    <source>
        <dbReference type="Proteomes" id="UP000008216"/>
    </source>
</evidence>
<gene>
    <name evidence="1" type="ORF">APECO1_590</name>
</gene>
<organism evidence="1 2">
    <name type="scientific">Escherichia coli O1:K1 / APEC</name>
    <dbReference type="NCBI Taxonomy" id="405955"/>
    <lineage>
        <taxon>Bacteria</taxon>
        <taxon>Pseudomonadati</taxon>
        <taxon>Pseudomonadota</taxon>
        <taxon>Gammaproteobacteria</taxon>
        <taxon>Enterobacterales</taxon>
        <taxon>Enterobacteriaceae</taxon>
        <taxon>Escherichia</taxon>
    </lineage>
</organism>
<sequence length="113" mass="12371">MDMSGLDKIMMMMLSILSKTARSNGFLYEIIACCRGDVTAANKTNPVSLLLLMDSCQKHRRALWGNKRSVTDVGFCPCVRMARRFLTSGFGKCALCRTSASIYSSGSGKTSIK</sequence>
<dbReference type="KEGG" id="ecv:APECO1_590"/>
<dbReference type="AlphaFoldDB" id="A0A0H2YZH5"/>
<dbReference type="Proteomes" id="UP000008216">
    <property type="component" value="Chromosome"/>
</dbReference>
<dbReference type="HOGENOM" id="CLU_2129481_0_0_6"/>
<proteinExistence type="predicted"/>
<keyword evidence="2" id="KW-1185">Reference proteome</keyword>
<protein>
    <submittedName>
        <fullName evidence="1">Uncharacterized protein</fullName>
    </submittedName>
</protein>
<evidence type="ECO:0000313" key="1">
    <source>
        <dbReference type="EMBL" id="ABJ00890.1"/>
    </source>
</evidence>
<dbReference type="EMBL" id="CP000468">
    <property type="protein sequence ID" value="ABJ00890.1"/>
    <property type="molecule type" value="Genomic_DNA"/>
</dbReference>
<name>A0A0H2YZH5_ECOK1</name>
<reference evidence="1 2" key="1">
    <citation type="journal article" date="2007" name="J. Bacteriol.">
        <title>The genome sequence of avian pathogenic Escherichia coli strain O1:K1:H7 shares strong similarities with human extraintestinal pathogenic E. coli genomes.</title>
        <authorList>
            <person name="Johnson T.J."/>
            <person name="Kariyawasam S."/>
            <person name="Wannemuehler Y."/>
            <person name="Mangiamele P."/>
            <person name="Johnson S.J."/>
            <person name="Doetkott C."/>
            <person name="Skyberg J.A."/>
            <person name="Lynne A.M."/>
            <person name="Johnson J.R."/>
            <person name="Nolan L.K."/>
        </authorList>
    </citation>
    <scope>NUCLEOTIDE SEQUENCE [LARGE SCALE GENOMIC DNA]</scope>
    <source>
        <strain evidence="1">APEC O1</strain>
    </source>
</reference>
<accession>A0A0H2YZH5</accession>